<reference evidence="2 3" key="1">
    <citation type="submission" date="2016-10" db="EMBL/GenBank/DDBJ databases">
        <title>Genome sequence of the basidiomycete white-rot fungus Trametes pubescens.</title>
        <authorList>
            <person name="Makela M.R."/>
            <person name="Granchi Z."/>
            <person name="Peng M."/>
            <person name="De Vries R.P."/>
            <person name="Grigoriev I."/>
            <person name="Riley R."/>
            <person name="Hilden K."/>
        </authorList>
    </citation>
    <scope>NUCLEOTIDE SEQUENCE [LARGE SCALE GENOMIC DNA]</scope>
    <source>
        <strain evidence="2 3">FBCC735</strain>
    </source>
</reference>
<protein>
    <submittedName>
        <fullName evidence="2">Uncharacterized protein</fullName>
    </submittedName>
</protein>
<feature type="compositionally biased region" description="Low complexity" evidence="1">
    <location>
        <begin position="39"/>
        <end position="49"/>
    </location>
</feature>
<evidence type="ECO:0000313" key="2">
    <source>
        <dbReference type="EMBL" id="OJT10719.1"/>
    </source>
</evidence>
<dbReference type="EMBL" id="MNAD01000743">
    <property type="protein sequence ID" value="OJT10719.1"/>
    <property type="molecule type" value="Genomic_DNA"/>
</dbReference>
<feature type="compositionally biased region" description="Polar residues" evidence="1">
    <location>
        <begin position="1"/>
        <end position="10"/>
    </location>
</feature>
<feature type="region of interest" description="Disordered" evidence="1">
    <location>
        <begin position="1"/>
        <end position="58"/>
    </location>
</feature>
<organism evidence="2 3">
    <name type="scientific">Trametes pubescens</name>
    <name type="common">White-rot fungus</name>
    <dbReference type="NCBI Taxonomy" id="154538"/>
    <lineage>
        <taxon>Eukaryota</taxon>
        <taxon>Fungi</taxon>
        <taxon>Dikarya</taxon>
        <taxon>Basidiomycota</taxon>
        <taxon>Agaricomycotina</taxon>
        <taxon>Agaricomycetes</taxon>
        <taxon>Polyporales</taxon>
        <taxon>Polyporaceae</taxon>
        <taxon>Trametes</taxon>
    </lineage>
</organism>
<comment type="caution">
    <text evidence="2">The sequence shown here is derived from an EMBL/GenBank/DDBJ whole genome shotgun (WGS) entry which is preliminary data.</text>
</comment>
<evidence type="ECO:0000256" key="1">
    <source>
        <dbReference type="SAM" id="MobiDB-lite"/>
    </source>
</evidence>
<gene>
    <name evidence="2" type="ORF">TRAPUB_12751</name>
</gene>
<proteinExistence type="predicted"/>
<dbReference type="Proteomes" id="UP000184267">
    <property type="component" value="Unassembled WGS sequence"/>
</dbReference>
<dbReference type="AlphaFoldDB" id="A0A1M2VSY3"/>
<dbReference type="OMA" id="KYPNMEP"/>
<name>A0A1M2VSY3_TRAPU</name>
<keyword evidence="3" id="KW-1185">Reference proteome</keyword>
<dbReference type="OrthoDB" id="2628807at2759"/>
<sequence>MKSKSTQNLTFGRKQPYHKPKAGQSGSAKAKTNAIQTRSLPSPSSSNAPSPSPPPLGLELARVTYADSFQEKYPNMEPRHDYELLQLGQHKREGTPTELRAWVDDQLQRDIKSMGTREAVFARATAVLDTIVGQMGRKPRPGRDVVHTRPIPGSKYSIRLWPGDPYANEYCMDFVDTATQEAVNSPFKFELWAVPDPDAPWLAMPSGRLYSLEHNFHIAQDKIPPGLEKWVLRDGQTCLLKRPGKKDVMFYVPVRRKPKTVHYDVELVEFPKEV</sequence>
<evidence type="ECO:0000313" key="3">
    <source>
        <dbReference type="Proteomes" id="UP000184267"/>
    </source>
</evidence>
<accession>A0A1M2VSY3</accession>